<accession>A0A0F9D115</accession>
<organism evidence="1">
    <name type="scientific">marine sediment metagenome</name>
    <dbReference type="NCBI Taxonomy" id="412755"/>
    <lineage>
        <taxon>unclassified sequences</taxon>
        <taxon>metagenomes</taxon>
        <taxon>ecological metagenomes</taxon>
    </lineage>
</organism>
<reference evidence="1" key="1">
    <citation type="journal article" date="2015" name="Nature">
        <title>Complex archaea that bridge the gap between prokaryotes and eukaryotes.</title>
        <authorList>
            <person name="Spang A."/>
            <person name="Saw J.H."/>
            <person name="Jorgensen S.L."/>
            <person name="Zaremba-Niedzwiedzka K."/>
            <person name="Martijn J."/>
            <person name="Lind A.E."/>
            <person name="van Eijk R."/>
            <person name="Schleper C."/>
            <person name="Guy L."/>
            <person name="Ettema T.J."/>
        </authorList>
    </citation>
    <scope>NUCLEOTIDE SEQUENCE</scope>
</reference>
<protein>
    <submittedName>
        <fullName evidence="1">Uncharacterized protein</fullName>
    </submittedName>
</protein>
<feature type="non-terminal residue" evidence="1">
    <location>
        <position position="412"/>
    </location>
</feature>
<proteinExistence type="predicted"/>
<evidence type="ECO:0000313" key="1">
    <source>
        <dbReference type="EMBL" id="KKL55398.1"/>
    </source>
</evidence>
<name>A0A0F9D115_9ZZZZ</name>
<comment type="caution">
    <text evidence="1">The sequence shown here is derived from an EMBL/GenBank/DDBJ whole genome shotgun (WGS) entry which is preliminary data.</text>
</comment>
<gene>
    <name evidence="1" type="ORF">LCGC14_2255820</name>
</gene>
<dbReference type="EMBL" id="LAZR01030853">
    <property type="protein sequence ID" value="KKL55398.1"/>
    <property type="molecule type" value="Genomic_DNA"/>
</dbReference>
<dbReference type="AlphaFoldDB" id="A0A0F9D115"/>
<sequence>MVTKQKSVMEALVEEIEERLASKGVAFKHTTPSGNPTTNYMHGPGGIFGVSGLERDIISTRVQPQGLIGQLPSMGTVTMNPLYGYLTGYQANTGTVADGVCDDPETAGPAKSCIQTAQFGRYSFLTKEIEANRVGQQTDRGEFLDLRIMNDPLLQPQGGLLQQNIAGSPDLRREVLHAFVEVGVAFQNQLIPQLYVGNPANNSAGGGFKEFPGLDILIGTNKVDAITGVNCPSLDSDIKAFNYGLVDDVGVAGSDIVEVVTYLYRFLKHNATRMNFNPVTWVITMRSELFYELTAVWPCSYLTYRCTFRAAGAAQERLNVDAKDAIDLRDTMRQENWLLIDGAQVPVVLDDGINEESDADNANIAAGEFASDIYFIPLTVRGGRAVTFMQYLDYQQGAMQGIADGRALADFW</sequence>